<keyword evidence="3" id="KW-1185">Reference proteome</keyword>
<dbReference type="RefSeq" id="WP_274139438.1">
    <property type="nucleotide sequence ID" value="NZ_JAJUBB010000001.1"/>
</dbReference>
<protein>
    <submittedName>
        <fullName evidence="2">DUF2878 domain-containing protein</fullName>
    </submittedName>
</protein>
<evidence type="ECO:0000256" key="1">
    <source>
        <dbReference type="SAM" id="Phobius"/>
    </source>
</evidence>
<dbReference type="Proteomes" id="UP001149821">
    <property type="component" value="Unassembled WGS sequence"/>
</dbReference>
<feature type="transmembrane region" description="Helical" evidence="1">
    <location>
        <begin position="12"/>
        <end position="36"/>
    </location>
</feature>
<sequence>MRFIVISVWFNMYWFAAVVGQHTALPFLILALIGALLVDRTVLFAILLFGLIGITGDYVLRHFDVLRFDTPFLPIWLCLLWAGFAVYIWLMREWLLAKPTWMLVLAGSVGGGVSYLAGERLGAVSFSFGVVSSFIILAVVWLGYTVTFISLLRWAANKEDKCITSKGT</sequence>
<gene>
    <name evidence="2" type="ORF">LRP49_00415</name>
</gene>
<feature type="transmembrane region" description="Helical" evidence="1">
    <location>
        <begin position="42"/>
        <end position="60"/>
    </location>
</feature>
<accession>A0ABT5QG19</accession>
<evidence type="ECO:0000313" key="2">
    <source>
        <dbReference type="EMBL" id="MDD1779643.1"/>
    </source>
</evidence>
<proteinExistence type="predicted"/>
<reference evidence="2" key="1">
    <citation type="submission" date="2021-12" db="EMBL/GenBank/DDBJ databases">
        <title>Enterovibrio ZSDZ35 sp. nov. and Enterovibrio ZSDZ42 sp. nov., isolated from coastal seawater in Qingdao.</title>
        <authorList>
            <person name="Zhang P."/>
        </authorList>
    </citation>
    <scope>NUCLEOTIDE SEQUENCE</scope>
    <source>
        <strain evidence="2">ZSDZ35</strain>
    </source>
</reference>
<feature type="transmembrane region" description="Helical" evidence="1">
    <location>
        <begin position="72"/>
        <end position="90"/>
    </location>
</feature>
<name>A0ABT5QG19_9GAMM</name>
<organism evidence="2 3">
    <name type="scientific">Enterovibrio qingdaonensis</name>
    <dbReference type="NCBI Taxonomy" id="2899818"/>
    <lineage>
        <taxon>Bacteria</taxon>
        <taxon>Pseudomonadati</taxon>
        <taxon>Pseudomonadota</taxon>
        <taxon>Gammaproteobacteria</taxon>
        <taxon>Vibrionales</taxon>
        <taxon>Vibrionaceae</taxon>
        <taxon>Enterovibrio</taxon>
    </lineage>
</organism>
<feature type="transmembrane region" description="Helical" evidence="1">
    <location>
        <begin position="96"/>
        <end position="117"/>
    </location>
</feature>
<dbReference type="InterPro" id="IPR021306">
    <property type="entry name" value="DUF2878"/>
</dbReference>
<dbReference type="Pfam" id="PF11086">
    <property type="entry name" value="DUF2878"/>
    <property type="match status" value="1"/>
</dbReference>
<evidence type="ECO:0000313" key="3">
    <source>
        <dbReference type="Proteomes" id="UP001149821"/>
    </source>
</evidence>
<keyword evidence="1" id="KW-0472">Membrane</keyword>
<keyword evidence="1" id="KW-0812">Transmembrane</keyword>
<comment type="caution">
    <text evidence="2">The sequence shown here is derived from an EMBL/GenBank/DDBJ whole genome shotgun (WGS) entry which is preliminary data.</text>
</comment>
<dbReference type="EMBL" id="JAJUBB010000001">
    <property type="protein sequence ID" value="MDD1779643.1"/>
    <property type="molecule type" value="Genomic_DNA"/>
</dbReference>
<keyword evidence="1" id="KW-1133">Transmembrane helix</keyword>